<keyword evidence="1" id="KW-0433">Leucine-rich repeat</keyword>
<dbReference type="PANTHER" id="PTHR11017:SF570">
    <property type="entry name" value="DISEASE RESISTANCE PROTEIN (TIR-NBS CLASS)-RELATED"/>
    <property type="match status" value="1"/>
</dbReference>
<dbReference type="SUPFAM" id="SSF46785">
    <property type="entry name" value="Winged helix' DNA-binding domain"/>
    <property type="match status" value="1"/>
</dbReference>
<dbReference type="InterPro" id="IPR002182">
    <property type="entry name" value="NB-ARC"/>
</dbReference>
<sequence>MGGIGKTTLAKVVYNKLSNEFQDCSFIADIRESSKRKGISCLQNQLILDILKGNNHVSSIDEGIRIMESRFKCKKVLILLDDVDEIDELKTLVGKHDWFKMGSKIIITTRKKSVLDYAEVNCTYELKEITMDKSLILFSRHAFLRDSPLCGYESLSHEVVTTTRGLPLALEVIGSFLWRKKQVIWQDTLKELKEVPHEKVQKKLKISYDALPSKEQQMFLDIACFFIETYSRIASYMWDDCNLHSALGIERLSFMSLIKIGYNHEFIMHDQLRDLGRAIARQEDYHDLMNRSRLWVHEEALKVLQTNKVIVTSIVDLLSFYMISLD</sequence>
<dbReference type="AlphaFoldDB" id="A0ABD3L1F8"/>
<evidence type="ECO:0000313" key="5">
    <source>
        <dbReference type="EMBL" id="KAL3744368.1"/>
    </source>
</evidence>
<dbReference type="InterPro" id="IPR042197">
    <property type="entry name" value="Apaf_helical"/>
</dbReference>
<reference evidence="5 6" key="1">
    <citation type="submission" date="2024-11" db="EMBL/GenBank/DDBJ databases">
        <title>Chromosome-level genome assembly of Eucalyptus globulus Labill. provides insights into its genome evolution.</title>
        <authorList>
            <person name="Li X."/>
        </authorList>
    </citation>
    <scope>NUCLEOTIDE SEQUENCE [LARGE SCALE GENOMIC DNA]</scope>
    <source>
        <strain evidence="5">CL2024</strain>
        <tissue evidence="5">Fresh tender leaves</tissue>
    </source>
</reference>
<feature type="domain" description="Disease resistance protein Roq1-like winged-helix" evidence="4">
    <location>
        <begin position="214"/>
        <end position="282"/>
    </location>
</feature>
<protein>
    <submittedName>
        <fullName evidence="5">Uncharacterized protein</fullName>
    </submittedName>
</protein>
<keyword evidence="6" id="KW-1185">Reference proteome</keyword>
<dbReference type="Proteomes" id="UP001634007">
    <property type="component" value="Unassembled WGS sequence"/>
</dbReference>
<evidence type="ECO:0000313" key="6">
    <source>
        <dbReference type="Proteomes" id="UP001634007"/>
    </source>
</evidence>
<feature type="domain" description="NB-ARC" evidence="3">
    <location>
        <begin position="1"/>
        <end position="144"/>
    </location>
</feature>
<dbReference type="InterPro" id="IPR036390">
    <property type="entry name" value="WH_DNA-bd_sf"/>
</dbReference>
<dbReference type="SUPFAM" id="SSF52540">
    <property type="entry name" value="P-loop containing nucleoside triphosphate hydrolases"/>
    <property type="match status" value="1"/>
</dbReference>
<dbReference type="InterPro" id="IPR044974">
    <property type="entry name" value="Disease_R_plants"/>
</dbReference>
<dbReference type="InterPro" id="IPR058192">
    <property type="entry name" value="WHD_ROQ1-like"/>
</dbReference>
<evidence type="ECO:0000256" key="1">
    <source>
        <dbReference type="ARBA" id="ARBA00022614"/>
    </source>
</evidence>
<evidence type="ECO:0000259" key="3">
    <source>
        <dbReference type="Pfam" id="PF00931"/>
    </source>
</evidence>
<proteinExistence type="predicted"/>
<dbReference type="Pfam" id="PF00931">
    <property type="entry name" value="NB-ARC"/>
    <property type="match status" value="1"/>
</dbReference>
<accession>A0ABD3L1F8</accession>
<dbReference type="Gene3D" id="1.10.8.430">
    <property type="entry name" value="Helical domain of apoptotic protease-activating factors"/>
    <property type="match status" value="1"/>
</dbReference>
<dbReference type="PANTHER" id="PTHR11017">
    <property type="entry name" value="LEUCINE-RICH REPEAT-CONTAINING PROTEIN"/>
    <property type="match status" value="1"/>
</dbReference>
<evidence type="ECO:0000256" key="2">
    <source>
        <dbReference type="ARBA" id="ARBA00022737"/>
    </source>
</evidence>
<organism evidence="5 6">
    <name type="scientific">Eucalyptus globulus</name>
    <name type="common">Tasmanian blue gum</name>
    <dbReference type="NCBI Taxonomy" id="34317"/>
    <lineage>
        <taxon>Eukaryota</taxon>
        <taxon>Viridiplantae</taxon>
        <taxon>Streptophyta</taxon>
        <taxon>Embryophyta</taxon>
        <taxon>Tracheophyta</taxon>
        <taxon>Spermatophyta</taxon>
        <taxon>Magnoliopsida</taxon>
        <taxon>eudicotyledons</taxon>
        <taxon>Gunneridae</taxon>
        <taxon>Pentapetalae</taxon>
        <taxon>rosids</taxon>
        <taxon>malvids</taxon>
        <taxon>Myrtales</taxon>
        <taxon>Myrtaceae</taxon>
        <taxon>Myrtoideae</taxon>
        <taxon>Eucalypteae</taxon>
        <taxon>Eucalyptus</taxon>
    </lineage>
</organism>
<dbReference type="Gene3D" id="3.40.50.300">
    <property type="entry name" value="P-loop containing nucleotide triphosphate hydrolases"/>
    <property type="match status" value="1"/>
</dbReference>
<gene>
    <name evidence="5" type="ORF">ACJRO7_013610</name>
</gene>
<name>A0ABD3L1F8_EUCGL</name>
<dbReference type="PRINTS" id="PR00364">
    <property type="entry name" value="DISEASERSIST"/>
</dbReference>
<keyword evidence="2" id="KW-0677">Repeat</keyword>
<dbReference type="InterPro" id="IPR027417">
    <property type="entry name" value="P-loop_NTPase"/>
</dbReference>
<evidence type="ECO:0000259" key="4">
    <source>
        <dbReference type="Pfam" id="PF23282"/>
    </source>
</evidence>
<comment type="caution">
    <text evidence="5">The sequence shown here is derived from an EMBL/GenBank/DDBJ whole genome shotgun (WGS) entry which is preliminary data.</text>
</comment>
<dbReference type="Pfam" id="PF23282">
    <property type="entry name" value="WHD_ROQ1"/>
    <property type="match status" value="1"/>
</dbReference>
<dbReference type="EMBL" id="JBJKBG010000003">
    <property type="protein sequence ID" value="KAL3744368.1"/>
    <property type="molecule type" value="Genomic_DNA"/>
</dbReference>